<accession>A0A0L6ZBP6</accession>
<gene>
    <name evidence="2" type="ORF">CLHOM_13970</name>
</gene>
<dbReference type="EMBL" id="LHUR01000018">
    <property type="protein sequence ID" value="KOA20198.1"/>
    <property type="molecule type" value="Genomic_DNA"/>
</dbReference>
<dbReference type="RefSeq" id="WP_052220964.1">
    <property type="nucleotide sequence ID" value="NZ_LHUR01000018.1"/>
</dbReference>
<reference evidence="3" key="1">
    <citation type="submission" date="2015-08" db="EMBL/GenBank/DDBJ databases">
        <title>Genome sequence of the strict anaerobe Clostridium homopropionicum LuHBu1 (DSM 5847T).</title>
        <authorList>
            <person name="Poehlein A."/>
            <person name="Beck M."/>
            <person name="Schiel-Bengelsdorf B."/>
            <person name="Bengelsdorf F.R."/>
            <person name="Daniel R."/>
            <person name="Duerre P."/>
        </authorList>
    </citation>
    <scope>NUCLEOTIDE SEQUENCE [LARGE SCALE GENOMIC DNA]</scope>
    <source>
        <strain evidence="3">DSM 5847</strain>
    </source>
</reference>
<dbReference type="PROSITE" id="PS51257">
    <property type="entry name" value="PROKAR_LIPOPROTEIN"/>
    <property type="match status" value="1"/>
</dbReference>
<keyword evidence="3" id="KW-1185">Reference proteome</keyword>
<keyword evidence="1" id="KW-0732">Signal</keyword>
<proteinExistence type="predicted"/>
<evidence type="ECO:0000313" key="3">
    <source>
        <dbReference type="Proteomes" id="UP000037043"/>
    </source>
</evidence>
<evidence type="ECO:0000256" key="1">
    <source>
        <dbReference type="SAM" id="SignalP"/>
    </source>
</evidence>
<dbReference type="STRING" id="36844.SAMN04488501_11178"/>
<sequence>MKKLNTKFLALVATITTLVAASVSTSACLWFSYQPEEPKCLREE</sequence>
<dbReference type="InterPro" id="IPR009229">
    <property type="entry name" value="AgrD"/>
</dbReference>
<evidence type="ECO:0000313" key="2">
    <source>
        <dbReference type="EMBL" id="KOA20198.1"/>
    </source>
</evidence>
<dbReference type="AlphaFoldDB" id="A0A0L6ZBP6"/>
<dbReference type="NCBIfam" id="TIGR04223">
    <property type="entry name" value="quorum_AgrD"/>
    <property type="match status" value="1"/>
</dbReference>
<feature type="signal peptide" evidence="1">
    <location>
        <begin position="1"/>
        <end position="20"/>
    </location>
</feature>
<name>A0A0L6ZBP6_9CLOT</name>
<dbReference type="Proteomes" id="UP000037043">
    <property type="component" value="Unassembled WGS sequence"/>
</dbReference>
<dbReference type="PATRIC" id="fig|1121318.3.peg.1407"/>
<comment type="caution">
    <text evidence="2">The sequence shown here is derived from an EMBL/GenBank/DDBJ whole genome shotgun (WGS) entry which is preliminary data.</text>
</comment>
<evidence type="ECO:0008006" key="4">
    <source>
        <dbReference type="Google" id="ProtNLM"/>
    </source>
</evidence>
<protein>
    <recommendedName>
        <fullName evidence="4">Cyclic lactone autoinducer peptide</fullName>
    </recommendedName>
</protein>
<feature type="chain" id="PRO_5038770479" description="Cyclic lactone autoinducer peptide" evidence="1">
    <location>
        <begin position="21"/>
        <end position="44"/>
    </location>
</feature>
<organism evidence="2 3">
    <name type="scientific">Clostridium homopropionicum DSM 5847</name>
    <dbReference type="NCBI Taxonomy" id="1121318"/>
    <lineage>
        <taxon>Bacteria</taxon>
        <taxon>Bacillati</taxon>
        <taxon>Bacillota</taxon>
        <taxon>Clostridia</taxon>
        <taxon>Eubacteriales</taxon>
        <taxon>Clostridiaceae</taxon>
        <taxon>Clostridium</taxon>
    </lineage>
</organism>